<reference evidence="4" key="1">
    <citation type="submission" date="2024-06" db="EMBL/GenBank/DDBJ databases">
        <title>Multi-omics analyses provide insights into the biosynthesis of the anticancer antibiotic pleurotin in Hohenbuehelia grisea.</title>
        <authorList>
            <person name="Weaver J.A."/>
            <person name="Alberti F."/>
        </authorList>
    </citation>
    <scope>NUCLEOTIDE SEQUENCE [LARGE SCALE GENOMIC DNA]</scope>
    <source>
        <strain evidence="4">T-177</strain>
    </source>
</reference>
<dbReference type="Pfam" id="PF01161">
    <property type="entry name" value="PBP"/>
    <property type="match status" value="1"/>
</dbReference>
<name>A0ABR3J0Z0_9AGAR</name>
<dbReference type="PANTHER" id="PTHR11362:SF148">
    <property type="entry name" value="CARBOXYPEPTIDASE Y INHIBITOR"/>
    <property type="match status" value="1"/>
</dbReference>
<gene>
    <name evidence="3" type="ORF">HGRIS_009388</name>
</gene>
<dbReference type="InterPro" id="IPR035810">
    <property type="entry name" value="PEBP_euk"/>
</dbReference>
<sequence>MHWLTSLLILLPCCYALPQRNHSPKYVRRAFTKFHIVPDVIPSFNPVATLDVIFKDQSTGKHVHVAPGKNLTVKQTETIPQFLLKTENTSLFDGPFVIALVDPDAPKPQDPKNSPFRHMLGGDFRVKQDDGKLVNGSVALTEFAPPSPPDGSDPHR</sequence>
<feature type="signal peptide" evidence="2">
    <location>
        <begin position="1"/>
        <end position="16"/>
    </location>
</feature>
<keyword evidence="4" id="KW-1185">Reference proteome</keyword>
<dbReference type="Gene3D" id="3.90.280.10">
    <property type="entry name" value="PEBP-like"/>
    <property type="match status" value="1"/>
</dbReference>
<protein>
    <submittedName>
        <fullName evidence="3">Uncharacterized protein</fullName>
    </submittedName>
</protein>
<evidence type="ECO:0000313" key="3">
    <source>
        <dbReference type="EMBL" id="KAL0949312.1"/>
    </source>
</evidence>
<feature type="chain" id="PRO_5045754293" evidence="2">
    <location>
        <begin position="17"/>
        <end position="156"/>
    </location>
</feature>
<proteinExistence type="predicted"/>
<organism evidence="3 4">
    <name type="scientific">Hohenbuehelia grisea</name>
    <dbReference type="NCBI Taxonomy" id="104357"/>
    <lineage>
        <taxon>Eukaryota</taxon>
        <taxon>Fungi</taxon>
        <taxon>Dikarya</taxon>
        <taxon>Basidiomycota</taxon>
        <taxon>Agaricomycotina</taxon>
        <taxon>Agaricomycetes</taxon>
        <taxon>Agaricomycetidae</taxon>
        <taxon>Agaricales</taxon>
        <taxon>Pleurotineae</taxon>
        <taxon>Pleurotaceae</taxon>
        <taxon>Hohenbuehelia</taxon>
    </lineage>
</organism>
<feature type="region of interest" description="Disordered" evidence="1">
    <location>
        <begin position="103"/>
        <end position="122"/>
    </location>
</feature>
<dbReference type="InterPro" id="IPR036610">
    <property type="entry name" value="PEBP-like_sf"/>
</dbReference>
<comment type="caution">
    <text evidence="3">The sequence shown here is derived from an EMBL/GenBank/DDBJ whole genome shotgun (WGS) entry which is preliminary data.</text>
</comment>
<keyword evidence="2" id="KW-0732">Signal</keyword>
<evidence type="ECO:0000256" key="2">
    <source>
        <dbReference type="SAM" id="SignalP"/>
    </source>
</evidence>
<evidence type="ECO:0000313" key="4">
    <source>
        <dbReference type="Proteomes" id="UP001556367"/>
    </source>
</evidence>
<dbReference type="PANTHER" id="PTHR11362">
    <property type="entry name" value="PHOSPHATIDYLETHANOLAMINE-BINDING PROTEIN"/>
    <property type="match status" value="1"/>
</dbReference>
<dbReference type="EMBL" id="JASNQZ010000012">
    <property type="protein sequence ID" value="KAL0949312.1"/>
    <property type="molecule type" value="Genomic_DNA"/>
</dbReference>
<accession>A0ABR3J0Z0</accession>
<dbReference type="Proteomes" id="UP001556367">
    <property type="component" value="Unassembled WGS sequence"/>
</dbReference>
<dbReference type="InterPro" id="IPR008914">
    <property type="entry name" value="PEBP"/>
</dbReference>
<dbReference type="SUPFAM" id="SSF49777">
    <property type="entry name" value="PEBP-like"/>
    <property type="match status" value="1"/>
</dbReference>
<evidence type="ECO:0000256" key="1">
    <source>
        <dbReference type="SAM" id="MobiDB-lite"/>
    </source>
</evidence>